<feature type="compositionally biased region" description="Basic residues" evidence="1">
    <location>
        <begin position="63"/>
        <end position="72"/>
    </location>
</feature>
<proteinExistence type="predicted"/>
<evidence type="ECO:0000313" key="2">
    <source>
        <dbReference type="EMBL" id="CAA9563204.1"/>
    </source>
</evidence>
<reference evidence="2" key="1">
    <citation type="submission" date="2020-02" db="EMBL/GenBank/DDBJ databases">
        <authorList>
            <person name="Meier V. D."/>
        </authorList>
    </citation>
    <scope>NUCLEOTIDE SEQUENCE</scope>
    <source>
        <strain evidence="2">AVDCRST_MAG49</strain>
    </source>
</reference>
<protein>
    <submittedName>
        <fullName evidence="2">Uncharacterized protein</fullName>
    </submittedName>
</protein>
<dbReference type="AlphaFoldDB" id="A0A6J4UY12"/>
<name>A0A6J4UY12_9BACT</name>
<feature type="non-terminal residue" evidence="2">
    <location>
        <position position="1"/>
    </location>
</feature>
<dbReference type="EMBL" id="CADCWG010000183">
    <property type="protein sequence ID" value="CAA9563204.1"/>
    <property type="molecule type" value="Genomic_DNA"/>
</dbReference>
<organism evidence="2">
    <name type="scientific">uncultured Thermomicrobiales bacterium</name>
    <dbReference type="NCBI Taxonomy" id="1645740"/>
    <lineage>
        <taxon>Bacteria</taxon>
        <taxon>Pseudomonadati</taxon>
        <taxon>Thermomicrobiota</taxon>
        <taxon>Thermomicrobia</taxon>
        <taxon>Thermomicrobiales</taxon>
        <taxon>environmental samples</taxon>
    </lineage>
</organism>
<sequence length="128" mass="13662">DPRGRGRIPSVVGAAPSGHPHRRPSHRSSVAGGRSPPPWRVRARTRRRPAQGPDPWAGPCRWHAGRWRRRPARSTLPSLEPSTATRGGTSPGGPLLAPGEGQGGRFRTPSCPGQDTPRSAQIVQAQSV</sequence>
<feature type="non-terminal residue" evidence="2">
    <location>
        <position position="128"/>
    </location>
</feature>
<feature type="region of interest" description="Disordered" evidence="1">
    <location>
        <begin position="1"/>
        <end position="128"/>
    </location>
</feature>
<gene>
    <name evidence="2" type="ORF">AVDCRST_MAG49-2681</name>
</gene>
<feature type="compositionally biased region" description="Polar residues" evidence="1">
    <location>
        <begin position="111"/>
        <end position="128"/>
    </location>
</feature>
<evidence type="ECO:0000256" key="1">
    <source>
        <dbReference type="SAM" id="MobiDB-lite"/>
    </source>
</evidence>
<accession>A0A6J4UY12</accession>
<feature type="compositionally biased region" description="Polar residues" evidence="1">
    <location>
        <begin position="75"/>
        <end position="88"/>
    </location>
</feature>